<dbReference type="Proteomes" id="UP000621560">
    <property type="component" value="Unassembled WGS sequence"/>
</dbReference>
<dbReference type="AlphaFoldDB" id="A0A927GR11"/>
<sequence>MKRQKKSAGPIRRLTSNATGSIALEAAIVAPMFLFVMLFLITMIRIAAVQMALHDTAAQAARQTAANIHPVALAAESLADLIPDPPPGMPELPGAAEVAGLLGEWVPDPAGSLLRAVGEGDWRAIRDQALTVVGRPLIEPLLRDYAEGLPLDAGRIGLHALSLPDLSGGEEPYLTVTVEYELPLNFPFTARTLTLREQVRERVWIPDSRAADIAVDAADREQAALQIVSVTQPVMRGSKASVVALTDPGLTVELSVHFKSGDSVSRHVGPATADANGIVTWTWLVSGNTTPGMWELTVEAGDGTAVSSHFVVLAKSQREE</sequence>
<evidence type="ECO:0000256" key="1">
    <source>
        <dbReference type="SAM" id="Phobius"/>
    </source>
</evidence>
<feature type="transmembrane region" description="Helical" evidence="1">
    <location>
        <begin position="21"/>
        <end position="44"/>
    </location>
</feature>
<keyword evidence="1" id="KW-0472">Membrane</keyword>
<keyword evidence="1" id="KW-0812">Transmembrane</keyword>
<gene>
    <name evidence="3" type="ORF">IDH44_03900</name>
</gene>
<evidence type="ECO:0000259" key="2">
    <source>
        <dbReference type="Pfam" id="PF07811"/>
    </source>
</evidence>
<keyword evidence="1" id="KW-1133">Transmembrane helix</keyword>
<dbReference type="Pfam" id="PF07811">
    <property type="entry name" value="TadE"/>
    <property type="match status" value="1"/>
</dbReference>
<keyword evidence="4" id="KW-1185">Reference proteome</keyword>
<evidence type="ECO:0000313" key="4">
    <source>
        <dbReference type="Proteomes" id="UP000621560"/>
    </source>
</evidence>
<proteinExistence type="predicted"/>
<reference evidence="3" key="1">
    <citation type="submission" date="2020-09" db="EMBL/GenBank/DDBJ databases">
        <title>A novel bacterium of genus Paenibacillus, isolated from South China Sea.</title>
        <authorList>
            <person name="Huang H."/>
            <person name="Mo K."/>
            <person name="Hu Y."/>
        </authorList>
    </citation>
    <scope>NUCLEOTIDE SEQUENCE</scope>
    <source>
        <strain evidence="3">IB182496</strain>
    </source>
</reference>
<accession>A0A927GR11</accession>
<protein>
    <submittedName>
        <fullName evidence="3">Pilus assembly protein</fullName>
    </submittedName>
</protein>
<feature type="domain" description="TadE-like" evidence="2">
    <location>
        <begin position="20"/>
        <end position="62"/>
    </location>
</feature>
<comment type="caution">
    <text evidence="3">The sequence shown here is derived from an EMBL/GenBank/DDBJ whole genome shotgun (WGS) entry which is preliminary data.</text>
</comment>
<evidence type="ECO:0000313" key="3">
    <source>
        <dbReference type="EMBL" id="MBD2844322.1"/>
    </source>
</evidence>
<dbReference type="EMBL" id="JACXIZ010000010">
    <property type="protein sequence ID" value="MBD2844322.1"/>
    <property type="molecule type" value="Genomic_DNA"/>
</dbReference>
<dbReference type="RefSeq" id="WP_190914897.1">
    <property type="nucleotide sequence ID" value="NZ_JACXIZ010000010.1"/>
</dbReference>
<organism evidence="3 4">
    <name type="scientific">Paenibacillus sabuli</name>
    <dbReference type="NCBI Taxonomy" id="2772509"/>
    <lineage>
        <taxon>Bacteria</taxon>
        <taxon>Bacillati</taxon>
        <taxon>Bacillota</taxon>
        <taxon>Bacilli</taxon>
        <taxon>Bacillales</taxon>
        <taxon>Paenibacillaceae</taxon>
        <taxon>Paenibacillus</taxon>
    </lineage>
</organism>
<name>A0A927GR11_9BACL</name>
<dbReference type="InterPro" id="IPR012495">
    <property type="entry name" value="TadE-like_dom"/>
</dbReference>